<feature type="compositionally biased region" description="Low complexity" evidence="7">
    <location>
        <begin position="31"/>
        <end position="58"/>
    </location>
</feature>
<proteinExistence type="predicted"/>
<dbReference type="InterPro" id="IPR032675">
    <property type="entry name" value="LRR_dom_sf"/>
</dbReference>
<evidence type="ECO:0000313" key="9">
    <source>
        <dbReference type="Proteomes" id="UP000037069"/>
    </source>
</evidence>
<comment type="caution">
    <text evidence="8">The sequence shown here is derived from an EMBL/GenBank/DDBJ whole genome shotgun (WGS) entry which is preliminary data.</text>
</comment>
<dbReference type="Gene3D" id="3.80.10.10">
    <property type="entry name" value="Ribonuclease Inhibitor"/>
    <property type="match status" value="3"/>
</dbReference>
<keyword evidence="3" id="KW-0677">Repeat</keyword>
<feature type="region of interest" description="Disordered" evidence="7">
    <location>
        <begin position="214"/>
        <end position="252"/>
    </location>
</feature>
<dbReference type="PROSITE" id="PS51450">
    <property type="entry name" value="LRR"/>
    <property type="match status" value="5"/>
</dbReference>
<dbReference type="OMA" id="IDENCNK"/>
<dbReference type="Pfam" id="PF13855">
    <property type="entry name" value="LRR_8"/>
    <property type="match status" value="1"/>
</dbReference>
<dbReference type="PANTHER" id="PTHR45973">
    <property type="entry name" value="PROTEIN PHOSPHATASE 1 REGULATORY SUBUNIT SDS22-RELATED"/>
    <property type="match status" value="1"/>
</dbReference>
<dbReference type="STRING" id="7375.A0A0L0BPH5"/>
<feature type="compositionally biased region" description="Low complexity" evidence="7">
    <location>
        <begin position="229"/>
        <end position="250"/>
    </location>
</feature>
<feature type="compositionally biased region" description="Low complexity" evidence="7">
    <location>
        <begin position="929"/>
        <end position="943"/>
    </location>
</feature>
<feature type="compositionally biased region" description="Low complexity" evidence="7">
    <location>
        <begin position="850"/>
        <end position="868"/>
    </location>
</feature>
<dbReference type="InterPro" id="IPR050576">
    <property type="entry name" value="Cilia_flagella_integrity"/>
</dbReference>
<evidence type="ECO:0000256" key="6">
    <source>
        <dbReference type="ARBA" id="ARBA00031862"/>
    </source>
</evidence>
<comment type="function">
    <text evidence="1">Cilium-specific protein required for cilia structures.</text>
</comment>
<dbReference type="SUPFAM" id="SSF52075">
    <property type="entry name" value="Outer arm dynein light chain 1"/>
    <property type="match status" value="1"/>
</dbReference>
<dbReference type="InterPro" id="IPR001611">
    <property type="entry name" value="Leu-rich_rpt"/>
</dbReference>
<name>A0A0L0BPH5_LUCCU</name>
<protein>
    <recommendedName>
        <fullName evidence="4">Dynein axonemal assembly factor 1 homolog</fullName>
    </recommendedName>
    <alternativeName>
        <fullName evidence="6">Defective transmitter-recycling protein</fullName>
    </alternativeName>
    <alternativeName>
        <fullName evidence="5">Leucine-rich repeat-containing protein 50 homolog</fullName>
    </alternativeName>
</protein>
<dbReference type="SMART" id="SM00365">
    <property type="entry name" value="LRR_SD22"/>
    <property type="match status" value="6"/>
</dbReference>
<feature type="region of interest" description="Disordered" evidence="7">
    <location>
        <begin position="522"/>
        <end position="541"/>
    </location>
</feature>
<evidence type="ECO:0000256" key="5">
    <source>
        <dbReference type="ARBA" id="ARBA00030843"/>
    </source>
</evidence>
<evidence type="ECO:0000256" key="4">
    <source>
        <dbReference type="ARBA" id="ARBA00024433"/>
    </source>
</evidence>
<dbReference type="InterPro" id="IPR003591">
    <property type="entry name" value="Leu-rich_rpt_typical-subtyp"/>
</dbReference>
<feature type="compositionally biased region" description="Acidic residues" evidence="7">
    <location>
        <begin position="524"/>
        <end position="536"/>
    </location>
</feature>
<dbReference type="InterPro" id="IPR025875">
    <property type="entry name" value="Leu-rich_rpt_4"/>
</dbReference>
<dbReference type="EMBL" id="JRES01001653">
    <property type="protein sequence ID" value="KNC21134.1"/>
    <property type="molecule type" value="Genomic_DNA"/>
</dbReference>
<evidence type="ECO:0000313" key="8">
    <source>
        <dbReference type="EMBL" id="KNC21134.1"/>
    </source>
</evidence>
<keyword evidence="9" id="KW-1185">Reference proteome</keyword>
<feature type="compositionally biased region" description="Polar residues" evidence="7">
    <location>
        <begin position="831"/>
        <end position="842"/>
    </location>
</feature>
<evidence type="ECO:0000256" key="3">
    <source>
        <dbReference type="ARBA" id="ARBA00022737"/>
    </source>
</evidence>
<feature type="compositionally biased region" description="Basic and acidic residues" evidence="7">
    <location>
        <begin position="880"/>
        <end position="890"/>
    </location>
</feature>
<reference evidence="8 9" key="1">
    <citation type="journal article" date="2015" name="Nat. Commun.">
        <title>Lucilia cuprina genome unlocks parasitic fly biology to underpin future interventions.</title>
        <authorList>
            <person name="Anstead C.A."/>
            <person name="Korhonen P.K."/>
            <person name="Young N.D."/>
            <person name="Hall R.S."/>
            <person name="Jex A.R."/>
            <person name="Murali S.C."/>
            <person name="Hughes D.S."/>
            <person name="Lee S.F."/>
            <person name="Perry T."/>
            <person name="Stroehlein A.J."/>
            <person name="Ansell B.R."/>
            <person name="Breugelmans B."/>
            <person name="Hofmann A."/>
            <person name="Qu J."/>
            <person name="Dugan S."/>
            <person name="Lee S.L."/>
            <person name="Chao H."/>
            <person name="Dinh H."/>
            <person name="Han Y."/>
            <person name="Doddapaneni H.V."/>
            <person name="Worley K.C."/>
            <person name="Muzny D.M."/>
            <person name="Ioannidis P."/>
            <person name="Waterhouse R.M."/>
            <person name="Zdobnov E.M."/>
            <person name="James P.J."/>
            <person name="Bagnall N.H."/>
            <person name="Kotze A.C."/>
            <person name="Gibbs R.A."/>
            <person name="Richards S."/>
            <person name="Batterham P."/>
            <person name="Gasser R.B."/>
        </authorList>
    </citation>
    <scope>NUCLEOTIDE SEQUENCE [LARGE SCALE GENOMIC DNA]</scope>
    <source>
        <strain evidence="8 9">LS</strain>
        <tissue evidence="8">Full body</tissue>
    </source>
</reference>
<dbReference type="Pfam" id="PF12799">
    <property type="entry name" value="LRR_4"/>
    <property type="match status" value="1"/>
</dbReference>
<evidence type="ECO:0000256" key="7">
    <source>
        <dbReference type="SAM" id="MobiDB-lite"/>
    </source>
</evidence>
<evidence type="ECO:0000256" key="1">
    <source>
        <dbReference type="ARBA" id="ARBA00003843"/>
    </source>
</evidence>
<feature type="compositionally biased region" description="Polar residues" evidence="7">
    <location>
        <begin position="903"/>
        <end position="915"/>
    </location>
</feature>
<feature type="compositionally biased region" description="Low complexity" evidence="7">
    <location>
        <begin position="891"/>
        <end position="900"/>
    </location>
</feature>
<accession>A0A0L0BPH5</accession>
<dbReference type="SMART" id="SM00369">
    <property type="entry name" value="LRR_TYP"/>
    <property type="match status" value="5"/>
</dbReference>
<dbReference type="PANTHER" id="PTHR45973:SF8">
    <property type="entry name" value="LEUCINE-RICH REPEAT-CONTAINING PROTEIN 49"/>
    <property type="match status" value="1"/>
</dbReference>
<dbReference type="OrthoDB" id="1939344at2759"/>
<organism evidence="8 9">
    <name type="scientific">Lucilia cuprina</name>
    <name type="common">Green bottle fly</name>
    <name type="synonym">Australian sheep blowfly</name>
    <dbReference type="NCBI Taxonomy" id="7375"/>
    <lineage>
        <taxon>Eukaryota</taxon>
        <taxon>Metazoa</taxon>
        <taxon>Ecdysozoa</taxon>
        <taxon>Arthropoda</taxon>
        <taxon>Hexapoda</taxon>
        <taxon>Insecta</taxon>
        <taxon>Pterygota</taxon>
        <taxon>Neoptera</taxon>
        <taxon>Endopterygota</taxon>
        <taxon>Diptera</taxon>
        <taxon>Brachycera</taxon>
        <taxon>Muscomorpha</taxon>
        <taxon>Oestroidea</taxon>
        <taxon>Calliphoridae</taxon>
        <taxon>Luciliinae</taxon>
        <taxon>Lucilia</taxon>
    </lineage>
</organism>
<keyword evidence="2" id="KW-0433">Leucine-rich repeat</keyword>
<dbReference type="Proteomes" id="UP000037069">
    <property type="component" value="Unassembled WGS sequence"/>
</dbReference>
<evidence type="ECO:0000256" key="2">
    <source>
        <dbReference type="ARBA" id="ARBA00022614"/>
    </source>
</evidence>
<feature type="region of interest" description="Disordered" evidence="7">
    <location>
        <begin position="828"/>
        <end position="948"/>
    </location>
</feature>
<sequence>MSISKIRVKSAVIKHNDNTIKETATKTTTLPLKGTKNSTTTTASTSATTFETSSSSSFMRGSPKQNDQNKAKILLLSSSAIPTNKQGKALNATAAAIPTTSLTHSAAAIPSSSSTAITSTTTTPTTILPQTNLLKIEQFVPSLTNRPQKTIRRSYSTLSNTTLKKHSIQHVNKNLVNQLEIQKHAKTLAGVRVAGNIKGINSVINGLPKVLRQPTTATNTTTLRRRPTLRGPINRQRSKSTSSSNSNSNRPITAGVAVSATPIGGTPCTSPYSAVVVQQPNGICRIQRNAKELEKLPDRINYDKRGLTAIPIFENETNLRLLSLQHNLINTFHIPKEQDEMPEEEQVTAETETATREQVINGISCRNAELNISGNQTHQHFYNNKQRLPLAVAKPNVEQLQPQVPGQLMLPLNAPPPLTNPMTFGSYILQRNKLLHRSINMNNCQVNNHRGNLQHPAQLRFSMRKSKSFVSNLNLQLNLTKRSMQNQKTAFLKRTDALGNLKSFDSSTSNITTDSTQSTLLTTEVDESLVEDEEEEDRRSNTYSPLAIKNKQLIISYGNIFQNLVFLDLYDNQIERVSNLDGLPALTVLLLGKNRISDITGLASLKSTLRVLDLHGNKLCSISNKINCLKELKSLNLAGNQIRQINHNDFMGLHNLKELNLKRNKLKRINGFQHLSALERLWLCHNDLHKVDDMASIAKAQNLVEITIENNPLTLAGDCVSFLVSYLPKLQTLSQMPITEQVRKAAMTWRANKELSDANSNLSNREVFNIIRREEIISNARTNWELLRSQQMVQNSLKQQKAINKPNMELEKITETNENNYEEFIKLPPIESQQIAEGSTNKQEIEERSSSASSLGANVNSSSSCYSSQDELDATGVTSKAEKPLNHIDKPPSSSSSIKSKQMENIINHTSSTDNNHQHQHHSSSKCNSATTTETSNTPTITSASNSAPTLNLQFPMETNKVSANQQNQAVTSTVTSVSSSISSIQTAATNAMVSSSMAVVSPASATFTKRYMTGSLMRSQTIVGTVTGAGGIAVGVGGNTGGYTNGYTVKTNTVATANNIRYQSKLNPNATTQTAAITTLQQTITTAAAITTTMMMTTTTTTTTGYSIAGAIASSNNNFTNNSLMASSTNSNNTSLTSNTNKTSVTGASNSITGIAAHTTTSTANTTAGPCGATSTKLTAIEREREQGGDYLIEICGRYLNIYGQGALRFIDKQWNPTKANDVHTLNFSYINFNNIASILGRIKVRFAHAENFVFRETNINCLGQLNALAELQGISSLNIDEEGNPITNKDLWRQYAIYRLSHWGLKTLNGIEVTAQEIEKANAVYAGLSDLILWSMPDAMLQPLLTRLRLDESCTASKLLPKQWLRKPDNKSLRLVVGKEALQWKKTNNSDCQHLPTPQQVRHLQNQYYSSDTLNTNYYNQTLVSSSPSAVAMTSPNVSLTTRERGKIHFTLMMENTCNAVEKLHKVEQIWPTMLLNIVRNTLLDYSQLDVYIRNLMAEIMK</sequence>
<feature type="region of interest" description="Disordered" evidence="7">
    <location>
        <begin position="31"/>
        <end position="65"/>
    </location>
</feature>
<gene>
    <name evidence="8" type="ORF">FF38_10312</name>
</gene>